<keyword evidence="3" id="KW-1185">Reference proteome</keyword>
<accession>A0A345SXK0</accession>
<dbReference type="InterPro" id="IPR001387">
    <property type="entry name" value="Cro/C1-type_HTH"/>
</dbReference>
<dbReference type="GO" id="GO:0003677">
    <property type="term" value="F:DNA binding"/>
    <property type="evidence" value="ECO:0007669"/>
    <property type="project" value="InterPro"/>
</dbReference>
<protein>
    <submittedName>
        <fullName evidence="2">XRE family transcriptional regulator</fullName>
    </submittedName>
</protein>
<evidence type="ECO:0000313" key="2">
    <source>
        <dbReference type="EMBL" id="AXI78455.1"/>
    </source>
</evidence>
<gene>
    <name evidence="2" type="ORF">C7M71_014470</name>
</gene>
<name>A0A345SXK0_9ACTN</name>
<dbReference type="SUPFAM" id="SSF47413">
    <property type="entry name" value="lambda repressor-like DNA-binding domains"/>
    <property type="match status" value="1"/>
</dbReference>
<dbReference type="CDD" id="cd00093">
    <property type="entry name" value="HTH_XRE"/>
    <property type="match status" value="1"/>
</dbReference>
<proteinExistence type="predicted"/>
<dbReference type="AlphaFoldDB" id="A0A345SXK0"/>
<dbReference type="KEGG" id="stri:C7M71_014470"/>
<evidence type="ECO:0000259" key="1">
    <source>
        <dbReference type="PROSITE" id="PS50943"/>
    </source>
</evidence>
<dbReference type="Proteomes" id="UP000249340">
    <property type="component" value="Chromosome"/>
</dbReference>
<dbReference type="Gene3D" id="1.10.260.40">
    <property type="entry name" value="lambda repressor-like DNA-binding domains"/>
    <property type="match status" value="1"/>
</dbReference>
<dbReference type="EMBL" id="CP031264">
    <property type="protein sequence ID" value="AXI78455.1"/>
    <property type="molecule type" value="Genomic_DNA"/>
</dbReference>
<dbReference type="SMART" id="SM00530">
    <property type="entry name" value="HTH_XRE"/>
    <property type="match status" value="1"/>
</dbReference>
<dbReference type="PROSITE" id="PS50943">
    <property type="entry name" value="HTH_CROC1"/>
    <property type="match status" value="1"/>
</dbReference>
<dbReference type="OrthoDB" id="4030084at2"/>
<organism evidence="2 3">
    <name type="scientific">Peterkaempfera bronchialis</name>
    <dbReference type="NCBI Taxonomy" id="2126346"/>
    <lineage>
        <taxon>Bacteria</taxon>
        <taxon>Bacillati</taxon>
        <taxon>Actinomycetota</taxon>
        <taxon>Actinomycetes</taxon>
        <taxon>Kitasatosporales</taxon>
        <taxon>Streptomycetaceae</taxon>
        <taxon>Peterkaempfera</taxon>
    </lineage>
</organism>
<dbReference type="InterPro" id="IPR010982">
    <property type="entry name" value="Lambda_DNA-bd_dom_sf"/>
</dbReference>
<reference evidence="3" key="1">
    <citation type="submission" date="2018-07" db="EMBL/GenBank/DDBJ databases">
        <title>Streptacidiphilus bronchialis DSM 106435 chromosome.</title>
        <authorList>
            <person name="Batra D."/>
            <person name="Gulvik C.A."/>
        </authorList>
    </citation>
    <scope>NUCLEOTIDE SEQUENCE [LARGE SCALE GENOMIC DNA]</scope>
    <source>
        <strain evidence="3">DSM 106435</strain>
    </source>
</reference>
<dbReference type="Pfam" id="PF13560">
    <property type="entry name" value="HTH_31"/>
    <property type="match status" value="1"/>
</dbReference>
<feature type="domain" description="HTH cro/C1-type" evidence="1">
    <location>
        <begin position="21"/>
        <end position="76"/>
    </location>
</feature>
<sequence length="363" mass="38542">MRGERQREYDPPAAGPIGRALATWRVRRGLSQRALSERAGLETSWVSAVETGREWVDRRRPLAALASALRLDVGELTGQPYSPLNAAHADLRAVAHRVRRALAADQPGPDNATGPRRELEEFVTLAEAAEAAGDEHGLALVVPTLIEDQAADLHSRGHAMAAGLLRRLGYRDLAWLLLHRAARAGGAETGAVRAEEVRLLLELGLPEDALVRAKQAEEAPLPLLKAFAHAMAGRPGRAASLLDAVAERARNGDEHAMVAAARVAVAVEAGDFGAAADCATAAEPQRLTPAARTALLVRLAATAARTGRTDEAAGHLEQAEATAPLRFLLDPFARELLAALPARITDTEIAGRLRETAQRAGIP</sequence>
<evidence type="ECO:0000313" key="3">
    <source>
        <dbReference type="Proteomes" id="UP000249340"/>
    </source>
</evidence>